<dbReference type="PANTHER" id="PTHR43578:SF3">
    <property type="entry name" value="NADH-QUINONE OXIDOREDUCTASE SUBUNIT F"/>
    <property type="match status" value="1"/>
</dbReference>
<evidence type="ECO:0000256" key="2">
    <source>
        <dbReference type="ARBA" id="ARBA00022485"/>
    </source>
</evidence>
<dbReference type="Gene3D" id="3.40.50.11540">
    <property type="entry name" value="NADH-ubiquinone oxidoreductase 51kDa subunit"/>
    <property type="match status" value="1"/>
</dbReference>
<comment type="similarity">
    <text evidence="1">Belongs to the complex I 51 kDa subunit family.</text>
</comment>
<dbReference type="Pfam" id="PF10589">
    <property type="entry name" value="NADH_4Fe-4S"/>
    <property type="match status" value="1"/>
</dbReference>
<dbReference type="SUPFAM" id="SSF142984">
    <property type="entry name" value="Nqo1 middle domain-like"/>
    <property type="match status" value="1"/>
</dbReference>
<dbReference type="GO" id="GO:0051539">
    <property type="term" value="F:4 iron, 4 sulfur cluster binding"/>
    <property type="evidence" value="ECO:0007669"/>
    <property type="project" value="UniProtKB-KW"/>
</dbReference>
<dbReference type="InterPro" id="IPR019575">
    <property type="entry name" value="Nuop51_4Fe4S-bd"/>
</dbReference>
<dbReference type="PROSITE" id="PS00645">
    <property type="entry name" value="COMPLEX1_51K_2"/>
    <property type="match status" value="1"/>
</dbReference>
<evidence type="ECO:0000256" key="5">
    <source>
        <dbReference type="ARBA" id="ARBA00023014"/>
    </source>
</evidence>
<evidence type="ECO:0000256" key="3">
    <source>
        <dbReference type="ARBA" id="ARBA00022723"/>
    </source>
</evidence>
<dbReference type="AlphaFoldDB" id="A0A1H6V901"/>
<evidence type="ECO:0000313" key="8">
    <source>
        <dbReference type="Proteomes" id="UP000199662"/>
    </source>
</evidence>
<dbReference type="InterPro" id="IPR019554">
    <property type="entry name" value="Soluble_ligand-bd"/>
</dbReference>
<organism evidence="7 8">
    <name type="scientific">Propionispira arboris</name>
    <dbReference type="NCBI Taxonomy" id="84035"/>
    <lineage>
        <taxon>Bacteria</taxon>
        <taxon>Bacillati</taxon>
        <taxon>Bacillota</taxon>
        <taxon>Negativicutes</taxon>
        <taxon>Selenomonadales</taxon>
        <taxon>Selenomonadaceae</taxon>
        <taxon>Propionispira</taxon>
    </lineage>
</organism>
<dbReference type="InterPro" id="IPR001949">
    <property type="entry name" value="NADH-UbQ_OxRdtase_51kDa_CS"/>
</dbReference>
<proteinExistence type="inferred from homology"/>
<protein>
    <submittedName>
        <fullName evidence="7">NADH-quinone oxidoreductase subunit F</fullName>
    </submittedName>
</protein>
<sequence length="423" mass="45653">MTMAVKFMTKNFGRYDIRSLASYMEIGGLTALKKAIQMPGADIAALLTAAGIKGRGGAAYPMGKKWLQARAVKAAEKVIICNADEGEPCTFKDRTLIQNDPFNLLEGMIIAGYVIEAQHGYIYLREEYSYLKSILLNAIKQLTEKNFLGKNILGKKGFDYELHLCSGAGAYVCGEGTALIESIEGKSGRPRMKPPYIKQCGLYNHPTCVQNVESLSLVAAIVNDENNIYQTYGTKGEKNSIGTKLISVAGNVKQPGVFEIPFGITIRDIIYGLAGGLEGQPISLIQFGGASGKVASKDILDTPYSYEHLIKAGVGVGSGAILVVDESTSVIDFLITTQAFFSHESCGQCAPCREGNRHIRLLLQKIKDGVHTQADIEKLNSIADIMTVSSLCGLGQASQNALKTAMKVFPDAFKIMERGVKIG</sequence>
<name>A0A1H6V901_9FIRM</name>
<dbReference type="GO" id="GO:0046872">
    <property type="term" value="F:metal ion binding"/>
    <property type="evidence" value="ECO:0007669"/>
    <property type="project" value="UniProtKB-KW"/>
</dbReference>
<evidence type="ECO:0000313" key="7">
    <source>
        <dbReference type="EMBL" id="SEJ01119.1"/>
    </source>
</evidence>
<dbReference type="Pfam" id="PF10531">
    <property type="entry name" value="SLBB"/>
    <property type="match status" value="1"/>
</dbReference>
<dbReference type="Gene3D" id="1.20.1440.230">
    <property type="entry name" value="NADH-ubiquinone oxidoreductase 51kDa subunit, iron-sulphur binding domain"/>
    <property type="match status" value="1"/>
</dbReference>
<dbReference type="GO" id="GO:0008137">
    <property type="term" value="F:NADH dehydrogenase (ubiquinone) activity"/>
    <property type="evidence" value="ECO:0007669"/>
    <property type="project" value="InterPro"/>
</dbReference>
<dbReference type="GO" id="GO:0010181">
    <property type="term" value="F:FMN binding"/>
    <property type="evidence" value="ECO:0007669"/>
    <property type="project" value="InterPro"/>
</dbReference>
<dbReference type="InterPro" id="IPR037225">
    <property type="entry name" value="Nuo51_FMN-bd_sf"/>
</dbReference>
<dbReference type="InterPro" id="IPR011538">
    <property type="entry name" value="Nuo51_FMN-bd"/>
</dbReference>
<dbReference type="SMART" id="SM00928">
    <property type="entry name" value="NADH_4Fe-4S"/>
    <property type="match status" value="1"/>
</dbReference>
<dbReference type="STRING" id="84035.SAMN05660742_102264"/>
<dbReference type="SUPFAM" id="SSF140490">
    <property type="entry name" value="Nqo1C-terminal domain-like"/>
    <property type="match status" value="1"/>
</dbReference>
<dbReference type="FunFam" id="3.40.50.11540:FF:000001">
    <property type="entry name" value="NADH dehydrogenase [ubiquinone] flavoprotein 1, mitochondrial"/>
    <property type="match status" value="1"/>
</dbReference>
<evidence type="ECO:0000259" key="6">
    <source>
        <dbReference type="SMART" id="SM00928"/>
    </source>
</evidence>
<reference evidence="7 8" key="1">
    <citation type="submission" date="2016-10" db="EMBL/GenBank/DDBJ databases">
        <authorList>
            <person name="de Groot N.N."/>
        </authorList>
    </citation>
    <scope>NUCLEOTIDE SEQUENCE [LARGE SCALE GENOMIC DNA]</scope>
    <source>
        <strain evidence="7 8">DSM 2179</strain>
    </source>
</reference>
<accession>A0A1H6V901</accession>
<keyword evidence="3" id="KW-0479">Metal-binding</keyword>
<dbReference type="RefSeq" id="WP_091829159.1">
    <property type="nucleotide sequence ID" value="NZ_FNZK01000002.1"/>
</dbReference>
<keyword evidence="4" id="KW-0408">Iron</keyword>
<feature type="domain" description="NADH-ubiquinone oxidoreductase 51kDa subunit iron-sulphur binding" evidence="6">
    <location>
        <begin position="331"/>
        <end position="376"/>
    </location>
</feature>
<keyword evidence="2" id="KW-0004">4Fe-4S</keyword>
<keyword evidence="5" id="KW-0411">Iron-sulfur</keyword>
<dbReference type="PANTHER" id="PTHR43578">
    <property type="entry name" value="NADH-QUINONE OXIDOREDUCTASE SUBUNIT F"/>
    <property type="match status" value="1"/>
</dbReference>
<evidence type="ECO:0000256" key="4">
    <source>
        <dbReference type="ARBA" id="ARBA00023004"/>
    </source>
</evidence>
<evidence type="ECO:0000256" key="1">
    <source>
        <dbReference type="ARBA" id="ARBA00007523"/>
    </source>
</evidence>
<dbReference type="Proteomes" id="UP000199662">
    <property type="component" value="Unassembled WGS sequence"/>
</dbReference>
<dbReference type="Pfam" id="PF01512">
    <property type="entry name" value="Complex1_51K"/>
    <property type="match status" value="1"/>
</dbReference>
<gene>
    <name evidence="7" type="ORF">SAMN05660742_102264</name>
</gene>
<dbReference type="InterPro" id="IPR037207">
    <property type="entry name" value="Nuop51_4Fe4S-bd_sf"/>
</dbReference>
<dbReference type="EMBL" id="FNZK01000002">
    <property type="protein sequence ID" value="SEJ01119.1"/>
    <property type="molecule type" value="Genomic_DNA"/>
</dbReference>
<dbReference type="SUPFAM" id="SSF142019">
    <property type="entry name" value="Nqo1 FMN-binding domain-like"/>
    <property type="match status" value="1"/>
</dbReference>
<dbReference type="Gene3D" id="3.10.20.600">
    <property type="match status" value="1"/>
</dbReference>
<keyword evidence="8" id="KW-1185">Reference proteome</keyword>